<dbReference type="RefSeq" id="XP_024743845.1">
    <property type="nucleotide sequence ID" value="XM_024871344.1"/>
</dbReference>
<evidence type="ECO:0000313" key="2">
    <source>
        <dbReference type="Proteomes" id="UP000235371"/>
    </source>
</evidence>
<reference evidence="1 2" key="1">
    <citation type="submission" date="2016-04" db="EMBL/GenBank/DDBJ databases">
        <title>A degradative enzymes factory behind the ericoid mycorrhizal symbiosis.</title>
        <authorList>
            <consortium name="DOE Joint Genome Institute"/>
            <person name="Martino E."/>
            <person name="Morin E."/>
            <person name="Grelet G."/>
            <person name="Kuo A."/>
            <person name="Kohler A."/>
            <person name="Daghino S."/>
            <person name="Barry K."/>
            <person name="Choi C."/>
            <person name="Cichocki N."/>
            <person name="Clum A."/>
            <person name="Copeland A."/>
            <person name="Hainaut M."/>
            <person name="Haridas S."/>
            <person name="Labutti K."/>
            <person name="Lindquist E."/>
            <person name="Lipzen A."/>
            <person name="Khouja H.-R."/>
            <person name="Murat C."/>
            <person name="Ohm R."/>
            <person name="Olson A."/>
            <person name="Spatafora J."/>
            <person name="Veneault-Fourrey C."/>
            <person name="Henrissat B."/>
            <person name="Grigoriev I."/>
            <person name="Martin F."/>
            <person name="Perotto S."/>
        </authorList>
    </citation>
    <scope>NUCLEOTIDE SEQUENCE [LARGE SCALE GENOMIC DNA]</scope>
    <source>
        <strain evidence="1 2">E</strain>
    </source>
</reference>
<dbReference type="SUPFAM" id="SSF56112">
    <property type="entry name" value="Protein kinase-like (PK-like)"/>
    <property type="match status" value="1"/>
</dbReference>
<dbReference type="EMBL" id="KZ613740">
    <property type="protein sequence ID" value="PMD66941.1"/>
    <property type="molecule type" value="Genomic_DNA"/>
</dbReference>
<organism evidence="1 2">
    <name type="scientific">Hyaloscypha bicolor E</name>
    <dbReference type="NCBI Taxonomy" id="1095630"/>
    <lineage>
        <taxon>Eukaryota</taxon>
        <taxon>Fungi</taxon>
        <taxon>Dikarya</taxon>
        <taxon>Ascomycota</taxon>
        <taxon>Pezizomycotina</taxon>
        <taxon>Leotiomycetes</taxon>
        <taxon>Helotiales</taxon>
        <taxon>Hyaloscyphaceae</taxon>
        <taxon>Hyaloscypha</taxon>
        <taxon>Hyaloscypha bicolor</taxon>
    </lineage>
</organism>
<accession>A0A2J6TVC6</accession>
<name>A0A2J6TVC6_9HELO</name>
<dbReference type="AlphaFoldDB" id="A0A2J6TVC6"/>
<gene>
    <name evidence="1" type="ORF">K444DRAFT_2531</name>
</gene>
<dbReference type="Proteomes" id="UP000235371">
    <property type="component" value="Unassembled WGS sequence"/>
</dbReference>
<sequence>MGHLQCFCSCQFSTLFWSPRSVRDLARKLHRLGLDSTRFLLDATGLLPCNSVIKHERPHNLITKIDFVFGIPKGFRNPRNLRQVLMDGDISFPLDQRFELAKQLARAVMYLHIAKFVHRRGGYGNHPTTSTRVESEAPTSRERLEVSEIMAYFVERTPLVRVEIFHAELTSTGPRSGGIARQLARHLLRGSAGHLLRDGLGYLRGGKI</sequence>
<proteinExistence type="predicted"/>
<dbReference type="GeneID" id="36579426"/>
<protein>
    <recommendedName>
        <fullName evidence="3">Protein kinase domain-containing protein</fullName>
    </recommendedName>
</protein>
<keyword evidence="2" id="KW-1185">Reference proteome</keyword>
<dbReference type="OrthoDB" id="10595523at2759"/>
<evidence type="ECO:0000313" key="1">
    <source>
        <dbReference type="EMBL" id="PMD66941.1"/>
    </source>
</evidence>
<evidence type="ECO:0008006" key="3">
    <source>
        <dbReference type="Google" id="ProtNLM"/>
    </source>
</evidence>
<dbReference type="InterPro" id="IPR011009">
    <property type="entry name" value="Kinase-like_dom_sf"/>
</dbReference>
<dbReference type="InParanoid" id="A0A2J6TVC6"/>